<protein>
    <submittedName>
        <fullName evidence="1">Uncharacterized protein</fullName>
    </submittedName>
</protein>
<dbReference type="AlphaFoldDB" id="A0A2H1ISU0"/>
<reference evidence="2" key="1">
    <citation type="submission" date="2017-03" db="EMBL/GenBank/DDBJ databases">
        <authorList>
            <person name="Monnet C."/>
        </authorList>
    </citation>
    <scope>NUCLEOTIDE SEQUENCE [LARGE SCALE GENOMIC DNA]</scope>
    <source>
        <strain evidence="2">CNRZ 920</strain>
    </source>
</reference>
<gene>
    <name evidence="1" type="ORF">BAUR920_01386</name>
</gene>
<name>A0A2H1ISU0_BREAU</name>
<dbReference type="EMBL" id="FXZG01000006">
    <property type="protein sequence ID" value="SMX78218.1"/>
    <property type="molecule type" value="Genomic_DNA"/>
</dbReference>
<dbReference type="Proteomes" id="UP000234289">
    <property type="component" value="Unassembled WGS sequence"/>
</dbReference>
<evidence type="ECO:0000313" key="2">
    <source>
        <dbReference type="Proteomes" id="UP000234289"/>
    </source>
</evidence>
<organism evidence="1 2">
    <name type="scientific">Brevibacterium aurantiacum</name>
    <dbReference type="NCBI Taxonomy" id="273384"/>
    <lineage>
        <taxon>Bacteria</taxon>
        <taxon>Bacillati</taxon>
        <taxon>Actinomycetota</taxon>
        <taxon>Actinomycetes</taxon>
        <taxon>Micrococcales</taxon>
        <taxon>Brevibacteriaceae</taxon>
        <taxon>Brevibacterium</taxon>
    </lineage>
</organism>
<sequence length="100" mass="11610">MKCRIRIKAHWVNSWILKLLSKPVVVVGQEEYALVWSKPTEIEVEQDTSVRVGVGVRYFGRGKLLGVSMTELPVHGMLELRSDVITFRNGFWNHEPFKWV</sequence>
<dbReference type="RefSeq" id="WP_096167156.1">
    <property type="nucleotide sequence ID" value="NZ_JABUYB010000009.1"/>
</dbReference>
<proteinExistence type="predicted"/>
<evidence type="ECO:0000313" key="1">
    <source>
        <dbReference type="EMBL" id="SMX78218.1"/>
    </source>
</evidence>
<accession>A0A2H1ISU0</accession>